<organism evidence="3 4">
    <name type="scientific">Frankia nepalensis</name>
    <dbReference type="NCBI Taxonomy" id="1836974"/>
    <lineage>
        <taxon>Bacteria</taxon>
        <taxon>Bacillati</taxon>
        <taxon>Actinomycetota</taxon>
        <taxon>Actinomycetes</taxon>
        <taxon>Frankiales</taxon>
        <taxon>Frankiaceae</taxon>
        <taxon>Frankia</taxon>
    </lineage>
</organism>
<name>A0A937RC99_9ACTN</name>
<accession>A0A937RC99</accession>
<dbReference type="InterPro" id="IPR050708">
    <property type="entry name" value="T6SS_VgrG/RHS"/>
</dbReference>
<dbReference type="Pfam" id="PF25023">
    <property type="entry name" value="TEN_YD-shell"/>
    <property type="match status" value="1"/>
</dbReference>
<gene>
    <name evidence="3" type="ORF">I7412_03490</name>
</gene>
<dbReference type="InterPro" id="IPR022385">
    <property type="entry name" value="Rhs_assc_core"/>
</dbReference>
<dbReference type="InterPro" id="IPR056823">
    <property type="entry name" value="TEN-like_YD-shell"/>
</dbReference>
<feature type="domain" description="Teneurin-like YD-shell" evidence="2">
    <location>
        <begin position="84"/>
        <end position="185"/>
    </location>
</feature>
<dbReference type="Proteomes" id="UP000604475">
    <property type="component" value="Unassembled WGS sequence"/>
</dbReference>
<reference evidence="3" key="1">
    <citation type="submission" date="2020-12" db="EMBL/GenBank/DDBJ databases">
        <title>Genomic characterization of non-nitrogen-fixing Frankia strains.</title>
        <authorList>
            <person name="Carlos-Shanley C."/>
            <person name="Guerra T."/>
            <person name="Hahn D."/>
        </authorList>
    </citation>
    <scope>NUCLEOTIDE SEQUENCE</scope>
    <source>
        <strain evidence="3">CN6</strain>
    </source>
</reference>
<sequence length="533" mass="56582">MGVRVERVFEVVRDRPSNRSSPVSTADSTVTTFGFDAFDRLVSHTAGPVTTDYTYDGLDQIVTGNSAEDFVYDGLEKEPGVDGTSAYVRGPAGELLGTSTAGGAWATLENQHGDVVAALTIDGTALTDDRSYDPFGVPLDAGDPNLRVGYQGSWTDPDTGLVNALARWYDPATGTFLSRDTAALSWTGTAADNRHTYGGANPVRYSDPTGFDLAVGRSKQSTEQEPRFARYSKDPRYGELTDSQLWEMARLGEDQFWAGIRAYNAGVRSYNSYGDIFGGGSTNGPMIQAENLATKYPNVDADARINMVVYGEDEFLAGVTAYKAYEKALTAKYPDLGHDAIDQMIKIGEDKFWPGVNAKVAYDQARSAATQQALKALHADSIAATSLVVAPPVQKKKDCGLFNPGCAVSGAFKATVGSVTETVVNVTQSAGNWVANNQLVSMCANFVPGTLGVDCGSAQALGHLVNGWYADAAMSAAGVVVPAVGGIVLAKGGGAVIKALNKADCNSFTLETRSCSPMAPPSRWPRLTWAIRF</sequence>
<evidence type="ECO:0000313" key="4">
    <source>
        <dbReference type="Proteomes" id="UP000604475"/>
    </source>
</evidence>
<keyword evidence="4" id="KW-1185">Reference proteome</keyword>
<protein>
    <submittedName>
        <fullName evidence="3">RHS repeat-associated core domain-containing protein</fullName>
    </submittedName>
</protein>
<evidence type="ECO:0000256" key="1">
    <source>
        <dbReference type="ARBA" id="ARBA00022737"/>
    </source>
</evidence>
<dbReference type="Gene3D" id="2.180.10.10">
    <property type="entry name" value="RHS repeat-associated core"/>
    <property type="match status" value="1"/>
</dbReference>
<evidence type="ECO:0000313" key="3">
    <source>
        <dbReference type="EMBL" id="MBL7626254.1"/>
    </source>
</evidence>
<proteinExistence type="predicted"/>
<dbReference type="EMBL" id="JAEACQ010000123">
    <property type="protein sequence ID" value="MBL7626254.1"/>
    <property type="molecule type" value="Genomic_DNA"/>
</dbReference>
<keyword evidence="1" id="KW-0677">Repeat</keyword>
<dbReference type="PANTHER" id="PTHR32305">
    <property type="match status" value="1"/>
</dbReference>
<dbReference type="NCBIfam" id="TIGR03696">
    <property type="entry name" value="Rhs_assc_core"/>
    <property type="match status" value="1"/>
</dbReference>
<evidence type="ECO:0000259" key="2">
    <source>
        <dbReference type="Pfam" id="PF25023"/>
    </source>
</evidence>
<dbReference type="AlphaFoldDB" id="A0A937RC99"/>
<dbReference type="PANTHER" id="PTHR32305:SF15">
    <property type="entry name" value="PROTEIN RHSA-RELATED"/>
    <property type="match status" value="1"/>
</dbReference>
<comment type="caution">
    <text evidence="3">The sequence shown here is derived from an EMBL/GenBank/DDBJ whole genome shotgun (WGS) entry which is preliminary data.</text>
</comment>
<dbReference type="RefSeq" id="WP_202998780.1">
    <property type="nucleotide sequence ID" value="NZ_JADWYU010000142.1"/>
</dbReference>